<dbReference type="Proteomes" id="UP000316199">
    <property type="component" value="Unassembled WGS sequence"/>
</dbReference>
<dbReference type="PANTHER" id="PTHR32071">
    <property type="entry name" value="TRANSCRIPTIONAL REGULATORY PROTEIN"/>
    <property type="match status" value="1"/>
</dbReference>
<keyword evidence="1" id="KW-0547">Nucleotide-binding</keyword>
<evidence type="ECO:0000256" key="5">
    <source>
        <dbReference type="ARBA" id="ARBA00023163"/>
    </source>
</evidence>
<dbReference type="InterPro" id="IPR027417">
    <property type="entry name" value="P-loop_NTPase"/>
</dbReference>
<gene>
    <name evidence="7" type="ORF">EVA68_06615</name>
</gene>
<dbReference type="InterPro" id="IPR009057">
    <property type="entry name" value="Homeodomain-like_sf"/>
</dbReference>
<dbReference type="Pfam" id="PF00158">
    <property type="entry name" value="Sigma54_activat"/>
    <property type="match status" value="1"/>
</dbReference>
<evidence type="ECO:0000256" key="1">
    <source>
        <dbReference type="ARBA" id="ARBA00022741"/>
    </source>
</evidence>
<dbReference type="CDD" id="cd00009">
    <property type="entry name" value="AAA"/>
    <property type="match status" value="1"/>
</dbReference>
<dbReference type="InterPro" id="IPR025943">
    <property type="entry name" value="Sigma_54_int_dom_ATP-bd_2"/>
</dbReference>
<dbReference type="PROSITE" id="PS00688">
    <property type="entry name" value="SIGMA54_INTERACT_3"/>
    <property type="match status" value="1"/>
</dbReference>
<keyword evidence="5" id="KW-0804">Transcription</keyword>
<dbReference type="SMART" id="SM00382">
    <property type="entry name" value="AAA"/>
    <property type="match status" value="1"/>
</dbReference>
<keyword evidence="2" id="KW-0067">ATP-binding</keyword>
<sequence length="343" mass="37400">MTPIFGTGKATAELLGLVKKVAPTDVSICIQGESGSGKEVLARQIHKLSDRSEKAFVAVNCGAIPKDLLESELFGHVKGAFTGAIANRVGKIAAANGGTLFLDEIGDMPLEMQVKLLRVLQERVVDPVGSNTSVKVNVRIISATHRAIDEQIEKGDFRADLYFRLNVVPLALPSLRERVEEIPQFIAYFASLYCGEEEPITLTDTFTAAVEKYDWPGNIRELSNLMQRLSVLYPGETVDLQNVPAAMLPSGIQHLVDDTSVSRSFGSVDGETDNSYMEIVMSAKGVSAIGDHDLSLKETLNTVEKDMISRALTEVDGNVSMCARILKVQRTTLIERIKKYSLG</sequence>
<dbReference type="InterPro" id="IPR003593">
    <property type="entry name" value="AAA+_ATPase"/>
</dbReference>
<dbReference type="AlphaFoldDB" id="A0A520RZE7"/>
<dbReference type="SUPFAM" id="SSF46689">
    <property type="entry name" value="Homeodomain-like"/>
    <property type="match status" value="1"/>
</dbReference>
<feature type="domain" description="Sigma-54 factor interaction" evidence="6">
    <location>
        <begin position="4"/>
        <end position="231"/>
    </location>
</feature>
<keyword evidence="3" id="KW-0805">Transcription regulation</keyword>
<dbReference type="SUPFAM" id="SSF52540">
    <property type="entry name" value="P-loop containing nucleoside triphosphate hydrolases"/>
    <property type="match status" value="1"/>
</dbReference>
<evidence type="ECO:0000256" key="4">
    <source>
        <dbReference type="ARBA" id="ARBA00023125"/>
    </source>
</evidence>
<dbReference type="InterPro" id="IPR002078">
    <property type="entry name" value="Sigma_54_int"/>
</dbReference>
<keyword evidence="4" id="KW-0238">DNA-binding</keyword>
<dbReference type="Gene3D" id="1.10.8.60">
    <property type="match status" value="1"/>
</dbReference>
<dbReference type="FunFam" id="3.40.50.300:FF:000006">
    <property type="entry name" value="DNA-binding transcriptional regulator NtrC"/>
    <property type="match status" value="1"/>
</dbReference>
<dbReference type="InterPro" id="IPR058031">
    <property type="entry name" value="AAA_lid_NorR"/>
</dbReference>
<dbReference type="PRINTS" id="PR01590">
    <property type="entry name" value="HTHFIS"/>
</dbReference>
<dbReference type="GO" id="GO:0005524">
    <property type="term" value="F:ATP binding"/>
    <property type="evidence" value="ECO:0007669"/>
    <property type="project" value="UniProtKB-KW"/>
</dbReference>
<name>A0A520RZE7_9GAMM</name>
<dbReference type="Pfam" id="PF25601">
    <property type="entry name" value="AAA_lid_14"/>
    <property type="match status" value="1"/>
</dbReference>
<evidence type="ECO:0000259" key="6">
    <source>
        <dbReference type="PROSITE" id="PS50045"/>
    </source>
</evidence>
<dbReference type="Gene3D" id="3.40.50.300">
    <property type="entry name" value="P-loop containing nucleotide triphosphate hydrolases"/>
    <property type="match status" value="1"/>
</dbReference>
<dbReference type="GO" id="GO:0043565">
    <property type="term" value="F:sequence-specific DNA binding"/>
    <property type="evidence" value="ECO:0007669"/>
    <property type="project" value="InterPro"/>
</dbReference>
<dbReference type="PROSITE" id="PS00676">
    <property type="entry name" value="SIGMA54_INTERACT_2"/>
    <property type="match status" value="1"/>
</dbReference>
<dbReference type="GO" id="GO:0006355">
    <property type="term" value="P:regulation of DNA-templated transcription"/>
    <property type="evidence" value="ECO:0007669"/>
    <property type="project" value="InterPro"/>
</dbReference>
<dbReference type="InterPro" id="IPR002197">
    <property type="entry name" value="HTH_Fis"/>
</dbReference>
<dbReference type="Gene3D" id="1.10.10.60">
    <property type="entry name" value="Homeodomain-like"/>
    <property type="match status" value="1"/>
</dbReference>
<protein>
    <submittedName>
        <fullName evidence="7">Sigma-54-dependent Fis family transcriptional regulator</fullName>
    </submittedName>
</protein>
<evidence type="ECO:0000256" key="2">
    <source>
        <dbReference type="ARBA" id="ARBA00022840"/>
    </source>
</evidence>
<reference evidence="7 8" key="1">
    <citation type="submission" date="2019-02" db="EMBL/GenBank/DDBJ databases">
        <title>Prokaryotic population dynamics and viral predation in marine succession experiment using metagenomics: the confinement effect.</title>
        <authorList>
            <person name="Haro-Moreno J.M."/>
            <person name="Rodriguez-Valera F."/>
            <person name="Lopez-Perez M."/>
        </authorList>
    </citation>
    <scope>NUCLEOTIDE SEQUENCE [LARGE SCALE GENOMIC DNA]</scope>
    <source>
        <strain evidence="7">MED-G157</strain>
    </source>
</reference>
<dbReference type="EMBL" id="SHAG01000030">
    <property type="protein sequence ID" value="RZO75586.1"/>
    <property type="molecule type" value="Genomic_DNA"/>
</dbReference>
<dbReference type="Pfam" id="PF02954">
    <property type="entry name" value="HTH_8"/>
    <property type="match status" value="1"/>
</dbReference>
<comment type="caution">
    <text evidence="7">The sequence shown here is derived from an EMBL/GenBank/DDBJ whole genome shotgun (WGS) entry which is preliminary data.</text>
</comment>
<accession>A0A520RZE7</accession>
<proteinExistence type="predicted"/>
<organism evidence="7 8">
    <name type="scientific">OM182 bacterium</name>
    <dbReference type="NCBI Taxonomy" id="2510334"/>
    <lineage>
        <taxon>Bacteria</taxon>
        <taxon>Pseudomonadati</taxon>
        <taxon>Pseudomonadota</taxon>
        <taxon>Gammaproteobacteria</taxon>
        <taxon>OMG group</taxon>
        <taxon>OM182 clade</taxon>
    </lineage>
</organism>
<dbReference type="InterPro" id="IPR025944">
    <property type="entry name" value="Sigma_54_int_dom_CS"/>
</dbReference>
<evidence type="ECO:0000256" key="3">
    <source>
        <dbReference type="ARBA" id="ARBA00023015"/>
    </source>
</evidence>
<evidence type="ECO:0000313" key="7">
    <source>
        <dbReference type="EMBL" id="RZO75586.1"/>
    </source>
</evidence>
<evidence type="ECO:0000313" key="8">
    <source>
        <dbReference type="Proteomes" id="UP000316199"/>
    </source>
</evidence>
<dbReference type="PROSITE" id="PS50045">
    <property type="entry name" value="SIGMA54_INTERACT_4"/>
    <property type="match status" value="1"/>
</dbReference>
<dbReference type="PANTHER" id="PTHR32071:SF117">
    <property type="entry name" value="PTS-DEPENDENT DIHYDROXYACETONE KINASE OPERON REGULATORY PROTEIN-RELATED"/>
    <property type="match status" value="1"/>
</dbReference>